<feature type="compositionally biased region" description="Basic and acidic residues" evidence="1">
    <location>
        <begin position="264"/>
        <end position="274"/>
    </location>
</feature>
<name>A0A517T2Q9_9BACT</name>
<organism evidence="3 4">
    <name type="scientific">Stieleria bergensis</name>
    <dbReference type="NCBI Taxonomy" id="2528025"/>
    <lineage>
        <taxon>Bacteria</taxon>
        <taxon>Pseudomonadati</taxon>
        <taxon>Planctomycetota</taxon>
        <taxon>Planctomycetia</taxon>
        <taxon>Pirellulales</taxon>
        <taxon>Pirellulaceae</taxon>
        <taxon>Stieleria</taxon>
    </lineage>
</organism>
<dbReference type="RefSeq" id="WP_145277493.1">
    <property type="nucleotide sequence ID" value="NZ_CP036272.1"/>
</dbReference>
<feature type="compositionally biased region" description="Basic and acidic residues" evidence="1">
    <location>
        <begin position="286"/>
        <end position="295"/>
    </location>
</feature>
<dbReference type="AlphaFoldDB" id="A0A517T2Q9"/>
<dbReference type="OrthoDB" id="9792407at2"/>
<sequence precursor="true">MNKPLAIALLSITLIASATSAEPPETIRPALVVSAVPQEIRDQFALKDFYQQCLVVGGMPIVASNKVHPSAISEAAIIVSSMLKKRPDILRQLAANRIRLTVMATSERTCDVPEHADLTPKDYWNRRARGLGATRARPSVSCGEENVLNLNGDPYDAESILIHEFAHAIHLMALRDLDDGFQAKLDRCYQSAIQNGRWKETYAISNDREYWAEGVQSWFDCNRENDSVHNHVNTRDELKQHDPELYALVQSTFIDQSYRYLRSDAPQRKQEPHLKSLNRQTMPSFRWERQEKQATKEPTSPAAAN</sequence>
<keyword evidence="4" id="KW-1185">Reference proteome</keyword>
<gene>
    <name evidence="3" type="ORF">SV7mr_51710</name>
</gene>
<keyword evidence="2" id="KW-0732">Signal</keyword>
<dbReference type="Gene3D" id="3.40.390.10">
    <property type="entry name" value="Collagenase (Catalytic Domain)"/>
    <property type="match status" value="1"/>
</dbReference>
<reference evidence="3 4" key="1">
    <citation type="submission" date="2019-02" db="EMBL/GenBank/DDBJ databases">
        <title>Deep-cultivation of Planctomycetes and their phenomic and genomic characterization uncovers novel biology.</title>
        <authorList>
            <person name="Wiegand S."/>
            <person name="Jogler M."/>
            <person name="Boedeker C."/>
            <person name="Pinto D."/>
            <person name="Vollmers J."/>
            <person name="Rivas-Marin E."/>
            <person name="Kohn T."/>
            <person name="Peeters S.H."/>
            <person name="Heuer A."/>
            <person name="Rast P."/>
            <person name="Oberbeckmann S."/>
            <person name="Bunk B."/>
            <person name="Jeske O."/>
            <person name="Meyerdierks A."/>
            <person name="Storesund J.E."/>
            <person name="Kallscheuer N."/>
            <person name="Luecker S."/>
            <person name="Lage O.M."/>
            <person name="Pohl T."/>
            <person name="Merkel B.J."/>
            <person name="Hornburger P."/>
            <person name="Mueller R.-W."/>
            <person name="Bruemmer F."/>
            <person name="Labrenz M."/>
            <person name="Spormann A.M."/>
            <person name="Op den Camp H."/>
            <person name="Overmann J."/>
            <person name="Amann R."/>
            <person name="Jetten M.S.M."/>
            <person name="Mascher T."/>
            <person name="Medema M.H."/>
            <person name="Devos D.P."/>
            <person name="Kaster A.-K."/>
            <person name="Ovreas L."/>
            <person name="Rohde M."/>
            <person name="Galperin M.Y."/>
            <person name="Jogler C."/>
        </authorList>
    </citation>
    <scope>NUCLEOTIDE SEQUENCE [LARGE SCALE GENOMIC DNA]</scope>
    <source>
        <strain evidence="3 4">SV_7m_r</strain>
    </source>
</reference>
<evidence type="ECO:0000256" key="1">
    <source>
        <dbReference type="SAM" id="MobiDB-lite"/>
    </source>
</evidence>
<evidence type="ECO:0000313" key="3">
    <source>
        <dbReference type="EMBL" id="QDT62621.1"/>
    </source>
</evidence>
<evidence type="ECO:0000313" key="4">
    <source>
        <dbReference type="Proteomes" id="UP000315003"/>
    </source>
</evidence>
<accession>A0A517T2Q9</accession>
<feature type="chain" id="PRO_5021822030" evidence="2">
    <location>
        <begin position="22"/>
        <end position="305"/>
    </location>
</feature>
<dbReference type="InterPro" id="IPR024079">
    <property type="entry name" value="MetalloPept_cat_dom_sf"/>
</dbReference>
<dbReference type="EMBL" id="CP036272">
    <property type="protein sequence ID" value="QDT62621.1"/>
    <property type="molecule type" value="Genomic_DNA"/>
</dbReference>
<dbReference type="Proteomes" id="UP000315003">
    <property type="component" value="Chromosome"/>
</dbReference>
<protein>
    <submittedName>
        <fullName evidence="3">Uncharacterized protein</fullName>
    </submittedName>
</protein>
<dbReference type="GO" id="GO:0008237">
    <property type="term" value="F:metallopeptidase activity"/>
    <property type="evidence" value="ECO:0007669"/>
    <property type="project" value="InterPro"/>
</dbReference>
<feature type="region of interest" description="Disordered" evidence="1">
    <location>
        <begin position="264"/>
        <end position="305"/>
    </location>
</feature>
<feature type="signal peptide" evidence="2">
    <location>
        <begin position="1"/>
        <end position="21"/>
    </location>
</feature>
<proteinExistence type="predicted"/>
<evidence type="ECO:0000256" key="2">
    <source>
        <dbReference type="SAM" id="SignalP"/>
    </source>
</evidence>
<dbReference type="SUPFAM" id="SSF55486">
    <property type="entry name" value="Metalloproteases ('zincins'), catalytic domain"/>
    <property type="match status" value="1"/>
</dbReference>